<dbReference type="EMBL" id="AZGN01000052">
    <property type="protein sequence ID" value="KRM31783.1"/>
    <property type="molecule type" value="Genomic_DNA"/>
</dbReference>
<name>A0ABR5PPR0_9LACO</name>
<sequence length="182" mass="20588">MDNIAAYHYSNFIAQHLNDIKHLQISVKGIDLVKYFNDGQLDTIIINEENQSDIEGEFLENKLFQEGFALVSSQSALPSAFSLKQITSSKLLIASRYCPVSQQLLNIFDFSDDLKQIGHTNTLLEVIANSDYQTMLPLQMAKILTTNDHRFQASELIDFPPRTISLFSCTEDVQNFLLSHLG</sequence>
<evidence type="ECO:0000313" key="1">
    <source>
        <dbReference type="EMBL" id="KRM31783.1"/>
    </source>
</evidence>
<dbReference type="Proteomes" id="UP000051735">
    <property type="component" value="Unassembled WGS sequence"/>
</dbReference>
<dbReference type="RefSeq" id="WP_236695285.1">
    <property type="nucleotide sequence ID" value="NZ_AZGN01000052.1"/>
</dbReference>
<organism evidence="1 2">
    <name type="scientific">Lactobacillus intestinalis DSM 6629</name>
    <dbReference type="NCBI Taxonomy" id="1423761"/>
    <lineage>
        <taxon>Bacteria</taxon>
        <taxon>Bacillati</taxon>
        <taxon>Bacillota</taxon>
        <taxon>Bacilli</taxon>
        <taxon>Lactobacillales</taxon>
        <taxon>Lactobacillaceae</taxon>
        <taxon>Lactobacillus</taxon>
    </lineage>
</organism>
<keyword evidence="2" id="KW-1185">Reference proteome</keyword>
<dbReference type="Gene3D" id="3.40.190.10">
    <property type="entry name" value="Periplasmic binding protein-like II"/>
    <property type="match status" value="2"/>
</dbReference>
<comment type="caution">
    <text evidence="1">The sequence shown here is derived from an EMBL/GenBank/DDBJ whole genome shotgun (WGS) entry which is preliminary data.</text>
</comment>
<accession>A0ABR5PPR0</accession>
<reference evidence="1 2" key="1">
    <citation type="journal article" date="2015" name="Genome Announc.">
        <title>Expanding the biotechnology potential of lactobacilli through comparative genomics of 213 strains and associated genera.</title>
        <authorList>
            <person name="Sun Z."/>
            <person name="Harris H.M."/>
            <person name="McCann A."/>
            <person name="Guo C."/>
            <person name="Argimon S."/>
            <person name="Zhang W."/>
            <person name="Yang X."/>
            <person name="Jeffery I.B."/>
            <person name="Cooney J.C."/>
            <person name="Kagawa T.F."/>
            <person name="Liu W."/>
            <person name="Song Y."/>
            <person name="Salvetti E."/>
            <person name="Wrobel A."/>
            <person name="Rasinkangas P."/>
            <person name="Parkhill J."/>
            <person name="Rea M.C."/>
            <person name="O'Sullivan O."/>
            <person name="Ritari J."/>
            <person name="Douillard F.P."/>
            <person name="Paul Ross R."/>
            <person name="Yang R."/>
            <person name="Briner A.E."/>
            <person name="Felis G.E."/>
            <person name="de Vos W.M."/>
            <person name="Barrangou R."/>
            <person name="Klaenhammer T.R."/>
            <person name="Caufield P.W."/>
            <person name="Cui Y."/>
            <person name="Zhang H."/>
            <person name="O'Toole P.W."/>
        </authorList>
    </citation>
    <scope>NUCLEOTIDE SEQUENCE [LARGE SCALE GENOMIC DNA]</scope>
    <source>
        <strain evidence="1 2">DSM 6629</strain>
    </source>
</reference>
<dbReference type="GeneID" id="75117556"/>
<protein>
    <submittedName>
        <fullName evidence="1">Transcriptional regulator</fullName>
    </submittedName>
</protein>
<gene>
    <name evidence="1" type="ORF">FC44_GL000487</name>
</gene>
<evidence type="ECO:0000313" key="2">
    <source>
        <dbReference type="Proteomes" id="UP000051735"/>
    </source>
</evidence>
<proteinExistence type="predicted"/>